<keyword evidence="1" id="KW-0378">Hydrolase</keyword>
<dbReference type="AlphaFoldDB" id="A0A6N7EJ13"/>
<name>A0A6N7EJ13_9MICO</name>
<dbReference type="EMBL" id="WHPC01000007">
    <property type="protein sequence ID" value="MPV36176.1"/>
    <property type="molecule type" value="Genomic_DNA"/>
</dbReference>
<comment type="caution">
    <text evidence="1">The sequence shown here is derived from an EMBL/GenBank/DDBJ whole genome shotgun (WGS) entry which is preliminary data.</text>
</comment>
<dbReference type="InterPro" id="IPR051806">
    <property type="entry name" value="HAD-like_SPP"/>
</dbReference>
<dbReference type="SFLD" id="SFLDG01135">
    <property type="entry name" value="C1.5.6:_HAD__Beta-PGM__Phospha"/>
    <property type="match status" value="1"/>
</dbReference>
<proteinExistence type="predicted"/>
<dbReference type="PANTHER" id="PTHR43481">
    <property type="entry name" value="FRUCTOSE-1-PHOSPHATE PHOSPHATASE"/>
    <property type="match status" value="1"/>
</dbReference>
<dbReference type="PANTHER" id="PTHR43481:SF4">
    <property type="entry name" value="GLYCEROL-1-PHOSPHATE PHOSPHOHYDROLASE 1-RELATED"/>
    <property type="match status" value="1"/>
</dbReference>
<accession>A0A6N7EJ13</accession>
<dbReference type="GO" id="GO:0050308">
    <property type="term" value="F:sugar-phosphatase activity"/>
    <property type="evidence" value="ECO:0007669"/>
    <property type="project" value="TreeGrafter"/>
</dbReference>
<gene>
    <name evidence="1" type="ORF">GB881_03795</name>
</gene>
<dbReference type="NCBIfam" id="TIGR01509">
    <property type="entry name" value="HAD-SF-IA-v3"/>
    <property type="match status" value="1"/>
</dbReference>
<dbReference type="PRINTS" id="PR00413">
    <property type="entry name" value="HADHALOGNASE"/>
</dbReference>
<dbReference type="Pfam" id="PF00702">
    <property type="entry name" value="Hydrolase"/>
    <property type="match status" value="1"/>
</dbReference>
<dbReference type="Proteomes" id="UP000437709">
    <property type="component" value="Unassembled WGS sequence"/>
</dbReference>
<dbReference type="SFLD" id="SFLDS00003">
    <property type="entry name" value="Haloacid_Dehalogenase"/>
    <property type="match status" value="1"/>
</dbReference>
<sequence length="215" mass="22374">MVYVVDAVLFDIDGTLVDSTPAVERTWRTWARRHGLDAEEILRVCHGRRTEDTVAMFVPQPDVVAAAAELEHLELHDLDGVVALPGAADLLDGLPAERWAAVTSGSRELMCSRLSAAGLPVPEVLVAAADVMVGKPDPEGYRRAAEELGVDPAGCLVVEDAPAGIAAGRAAGATVVAVCTSHARAELYDADAIAETLLDITVASSASGLDVAVSK</sequence>
<dbReference type="Gene3D" id="1.10.150.240">
    <property type="entry name" value="Putative phosphatase, domain 2"/>
    <property type="match status" value="1"/>
</dbReference>
<reference evidence="1 2" key="1">
    <citation type="submission" date="2019-10" db="EMBL/GenBank/DDBJ databases">
        <title>Georgenia wutianyii sp. nov. and Georgenia yuyongxinii sp. nov. isolated from plateau pika (Ochotona curzoniae) in the Qinghai-Tibet plateau of China.</title>
        <authorList>
            <person name="Tian Z."/>
        </authorList>
    </citation>
    <scope>NUCLEOTIDE SEQUENCE [LARGE SCALE GENOMIC DNA]</scope>
    <source>
        <strain evidence="1 2">JCM 19765</strain>
    </source>
</reference>
<dbReference type="InterPro" id="IPR023198">
    <property type="entry name" value="PGP-like_dom2"/>
</dbReference>
<organism evidence="1 2">
    <name type="scientific">Georgenia subflava</name>
    <dbReference type="NCBI Taxonomy" id="1622177"/>
    <lineage>
        <taxon>Bacteria</taxon>
        <taxon>Bacillati</taxon>
        <taxon>Actinomycetota</taxon>
        <taxon>Actinomycetes</taxon>
        <taxon>Micrococcales</taxon>
        <taxon>Bogoriellaceae</taxon>
        <taxon>Georgenia</taxon>
    </lineage>
</organism>
<evidence type="ECO:0000313" key="1">
    <source>
        <dbReference type="EMBL" id="MPV36176.1"/>
    </source>
</evidence>
<dbReference type="InterPro" id="IPR006439">
    <property type="entry name" value="HAD-SF_hydro_IA"/>
</dbReference>
<evidence type="ECO:0000313" key="2">
    <source>
        <dbReference type="Proteomes" id="UP000437709"/>
    </source>
</evidence>
<dbReference type="RefSeq" id="WP_152196213.1">
    <property type="nucleotide sequence ID" value="NZ_VUKD01000004.1"/>
</dbReference>
<keyword evidence="2" id="KW-1185">Reference proteome</keyword>
<dbReference type="SUPFAM" id="SSF56784">
    <property type="entry name" value="HAD-like"/>
    <property type="match status" value="1"/>
</dbReference>
<dbReference type="InterPro" id="IPR036412">
    <property type="entry name" value="HAD-like_sf"/>
</dbReference>
<dbReference type="InterPro" id="IPR023214">
    <property type="entry name" value="HAD_sf"/>
</dbReference>
<dbReference type="SFLD" id="SFLDG01129">
    <property type="entry name" value="C1.5:_HAD__Beta-PGM__Phosphata"/>
    <property type="match status" value="1"/>
</dbReference>
<dbReference type="Gene3D" id="3.40.50.1000">
    <property type="entry name" value="HAD superfamily/HAD-like"/>
    <property type="match status" value="1"/>
</dbReference>
<protein>
    <submittedName>
        <fullName evidence="1">HAD-IA family hydrolase</fullName>
    </submittedName>
</protein>
<dbReference type="OrthoDB" id="9800058at2"/>